<dbReference type="InterPro" id="IPR001647">
    <property type="entry name" value="HTH_TetR"/>
</dbReference>
<dbReference type="PRINTS" id="PR00455">
    <property type="entry name" value="HTHTETR"/>
</dbReference>
<dbReference type="PANTHER" id="PTHR30055:SF234">
    <property type="entry name" value="HTH-TYPE TRANSCRIPTIONAL REGULATOR BETI"/>
    <property type="match status" value="1"/>
</dbReference>
<keyword evidence="7" id="KW-1185">Reference proteome</keyword>
<accession>A0ABP4XV03</accession>
<dbReference type="InterPro" id="IPR036271">
    <property type="entry name" value="Tet_transcr_reg_TetR-rel_C_sf"/>
</dbReference>
<keyword evidence="2 4" id="KW-0238">DNA-binding</keyword>
<evidence type="ECO:0000313" key="7">
    <source>
        <dbReference type="Proteomes" id="UP001500851"/>
    </source>
</evidence>
<feature type="DNA-binding region" description="H-T-H motif" evidence="4">
    <location>
        <begin position="48"/>
        <end position="67"/>
    </location>
</feature>
<feature type="domain" description="HTH tetR-type" evidence="5">
    <location>
        <begin position="25"/>
        <end position="85"/>
    </location>
</feature>
<evidence type="ECO:0000256" key="1">
    <source>
        <dbReference type="ARBA" id="ARBA00023015"/>
    </source>
</evidence>
<dbReference type="SUPFAM" id="SSF48498">
    <property type="entry name" value="Tetracyclin repressor-like, C-terminal domain"/>
    <property type="match status" value="1"/>
</dbReference>
<evidence type="ECO:0000256" key="2">
    <source>
        <dbReference type="ARBA" id="ARBA00023125"/>
    </source>
</evidence>
<keyword evidence="1" id="KW-0805">Transcription regulation</keyword>
<dbReference type="InterPro" id="IPR054126">
    <property type="entry name" value="CprB_TetR_C"/>
</dbReference>
<evidence type="ECO:0000256" key="3">
    <source>
        <dbReference type="ARBA" id="ARBA00023163"/>
    </source>
</evidence>
<dbReference type="Proteomes" id="UP001500851">
    <property type="component" value="Unassembled WGS sequence"/>
</dbReference>
<dbReference type="EMBL" id="BAAAOB010000003">
    <property type="protein sequence ID" value="GAA1793984.1"/>
    <property type="molecule type" value="Genomic_DNA"/>
</dbReference>
<dbReference type="SUPFAM" id="SSF46689">
    <property type="entry name" value="Homeodomain-like"/>
    <property type="match status" value="1"/>
</dbReference>
<comment type="caution">
    <text evidence="6">The sequence shown here is derived from an EMBL/GenBank/DDBJ whole genome shotgun (WGS) entry which is preliminary data.</text>
</comment>
<name>A0ABP4XV03_9MICO</name>
<organism evidence="6 7">
    <name type="scientific">Leucobacter iarius</name>
    <dbReference type="NCBI Taxonomy" id="333963"/>
    <lineage>
        <taxon>Bacteria</taxon>
        <taxon>Bacillati</taxon>
        <taxon>Actinomycetota</taxon>
        <taxon>Actinomycetes</taxon>
        <taxon>Micrococcales</taxon>
        <taxon>Microbacteriaceae</taxon>
        <taxon>Leucobacter</taxon>
    </lineage>
</organism>
<dbReference type="NCBIfam" id="NF041196">
    <property type="entry name" value="ScbR_bind_reg"/>
    <property type="match status" value="1"/>
</dbReference>
<dbReference type="InterPro" id="IPR009057">
    <property type="entry name" value="Homeodomain-like_sf"/>
</dbReference>
<evidence type="ECO:0000313" key="6">
    <source>
        <dbReference type="EMBL" id="GAA1793984.1"/>
    </source>
</evidence>
<sequence length="254" mass="27169">MHHAVPTGTAWTNGKDPVARQQRAIRTRARIIAAAGECFSESGYRATRVADVAERAGAALGTLLFHFPAKTDIANAVIEQQHRIVMEAATAVDEMNSPSGIQDIIVVSAKLANLISTNPVVRAGLRLSTESVEDLGISSAQPYLDWTRQCVQLLEKARAAGELAEGIDLEHFAEVINSAFTGTQFMSSAVSGSSDLPERLARLWPILFSQVVKADCTSESVQRLLDDHSTLIDAETPAEEEAASAIESGTAEAE</sequence>
<dbReference type="Pfam" id="PF21935">
    <property type="entry name" value="TetR_C_45"/>
    <property type="match status" value="1"/>
</dbReference>
<dbReference type="InterPro" id="IPR047923">
    <property type="entry name" value="ArpA-like"/>
</dbReference>
<evidence type="ECO:0000259" key="5">
    <source>
        <dbReference type="PROSITE" id="PS50977"/>
    </source>
</evidence>
<proteinExistence type="predicted"/>
<protein>
    <recommendedName>
        <fullName evidence="5">HTH tetR-type domain-containing protein</fullName>
    </recommendedName>
</protein>
<keyword evidence="3" id="KW-0804">Transcription</keyword>
<dbReference type="InterPro" id="IPR050109">
    <property type="entry name" value="HTH-type_TetR-like_transc_reg"/>
</dbReference>
<dbReference type="PROSITE" id="PS50977">
    <property type="entry name" value="HTH_TETR_2"/>
    <property type="match status" value="1"/>
</dbReference>
<dbReference type="Pfam" id="PF00440">
    <property type="entry name" value="TetR_N"/>
    <property type="match status" value="1"/>
</dbReference>
<evidence type="ECO:0000256" key="4">
    <source>
        <dbReference type="PROSITE-ProRule" id="PRU00335"/>
    </source>
</evidence>
<gene>
    <name evidence="6" type="ORF">GCM10009768_23660</name>
</gene>
<dbReference type="PANTHER" id="PTHR30055">
    <property type="entry name" value="HTH-TYPE TRANSCRIPTIONAL REGULATOR RUTR"/>
    <property type="match status" value="1"/>
</dbReference>
<dbReference type="Gene3D" id="1.10.357.10">
    <property type="entry name" value="Tetracycline Repressor, domain 2"/>
    <property type="match status" value="1"/>
</dbReference>
<reference evidence="7" key="1">
    <citation type="journal article" date="2019" name="Int. J. Syst. Evol. Microbiol.">
        <title>The Global Catalogue of Microorganisms (GCM) 10K type strain sequencing project: providing services to taxonomists for standard genome sequencing and annotation.</title>
        <authorList>
            <consortium name="The Broad Institute Genomics Platform"/>
            <consortium name="The Broad Institute Genome Sequencing Center for Infectious Disease"/>
            <person name="Wu L."/>
            <person name="Ma J."/>
        </authorList>
    </citation>
    <scope>NUCLEOTIDE SEQUENCE [LARGE SCALE GENOMIC DNA]</scope>
    <source>
        <strain evidence="7">JCM 14736</strain>
    </source>
</reference>